<name>A0A9P5YTU4_9AGAR</name>
<dbReference type="EMBL" id="MU155370">
    <property type="protein sequence ID" value="KAF9474615.1"/>
    <property type="molecule type" value="Genomic_DNA"/>
</dbReference>
<protein>
    <submittedName>
        <fullName evidence="1">Uncharacterized protein</fullName>
    </submittedName>
</protein>
<evidence type="ECO:0000313" key="2">
    <source>
        <dbReference type="Proteomes" id="UP000807469"/>
    </source>
</evidence>
<evidence type="ECO:0000313" key="1">
    <source>
        <dbReference type="EMBL" id="KAF9474615.1"/>
    </source>
</evidence>
<accession>A0A9P5YTU4</accession>
<dbReference type="AlphaFoldDB" id="A0A9P5YTU4"/>
<organism evidence="1 2">
    <name type="scientific">Pholiota conissans</name>
    <dbReference type="NCBI Taxonomy" id="109636"/>
    <lineage>
        <taxon>Eukaryota</taxon>
        <taxon>Fungi</taxon>
        <taxon>Dikarya</taxon>
        <taxon>Basidiomycota</taxon>
        <taxon>Agaricomycotina</taxon>
        <taxon>Agaricomycetes</taxon>
        <taxon>Agaricomycetidae</taxon>
        <taxon>Agaricales</taxon>
        <taxon>Agaricineae</taxon>
        <taxon>Strophariaceae</taxon>
        <taxon>Pholiota</taxon>
    </lineage>
</organism>
<proteinExistence type="predicted"/>
<reference evidence="1" key="1">
    <citation type="submission" date="2020-11" db="EMBL/GenBank/DDBJ databases">
        <authorList>
            <consortium name="DOE Joint Genome Institute"/>
            <person name="Ahrendt S."/>
            <person name="Riley R."/>
            <person name="Andreopoulos W."/>
            <person name="Labutti K."/>
            <person name="Pangilinan J."/>
            <person name="Ruiz-Duenas F.J."/>
            <person name="Barrasa J.M."/>
            <person name="Sanchez-Garcia M."/>
            <person name="Camarero S."/>
            <person name="Miyauchi S."/>
            <person name="Serrano A."/>
            <person name="Linde D."/>
            <person name="Babiker R."/>
            <person name="Drula E."/>
            <person name="Ayuso-Fernandez I."/>
            <person name="Pacheco R."/>
            <person name="Padilla G."/>
            <person name="Ferreira P."/>
            <person name="Barriuso J."/>
            <person name="Kellner H."/>
            <person name="Castanera R."/>
            <person name="Alfaro M."/>
            <person name="Ramirez L."/>
            <person name="Pisabarro A.G."/>
            <person name="Kuo A."/>
            <person name="Tritt A."/>
            <person name="Lipzen A."/>
            <person name="He G."/>
            <person name="Yan M."/>
            <person name="Ng V."/>
            <person name="Cullen D."/>
            <person name="Martin F."/>
            <person name="Rosso M.-N."/>
            <person name="Henrissat B."/>
            <person name="Hibbett D."/>
            <person name="Martinez A.T."/>
            <person name="Grigoriev I.V."/>
        </authorList>
    </citation>
    <scope>NUCLEOTIDE SEQUENCE</scope>
    <source>
        <strain evidence="1">CIRM-BRFM 674</strain>
    </source>
</reference>
<sequence>MEDEKHMREAHEQGSRIDAPKKKDIVVIGKGFLTTLPSSGVHCPKTTLECFRRIGLVHNEIFEAGDRLEVEEDDYHYKFSNSPTFLPSYLPYQGSLLDVAGTSTGGTSLPELQHTMISSAKELTINNGQFMQVLGDVHLYANSLLDANGSAFSTFTPIQGRSFYREACLGTPTSGAEIQTSGNYVVHGDLHSFHRQHWKF</sequence>
<dbReference type="Proteomes" id="UP000807469">
    <property type="component" value="Unassembled WGS sequence"/>
</dbReference>
<comment type="caution">
    <text evidence="1">The sequence shown here is derived from an EMBL/GenBank/DDBJ whole genome shotgun (WGS) entry which is preliminary data.</text>
</comment>
<keyword evidence="2" id="KW-1185">Reference proteome</keyword>
<gene>
    <name evidence="1" type="ORF">BDN70DRAFT_898823</name>
</gene>